<comment type="caution">
    <text evidence="2">The sequence shown here is derived from an EMBL/GenBank/DDBJ whole genome shotgun (WGS) entry which is preliminary data.</text>
</comment>
<dbReference type="GO" id="GO:0004497">
    <property type="term" value="F:monooxygenase activity"/>
    <property type="evidence" value="ECO:0007669"/>
    <property type="project" value="InterPro"/>
</dbReference>
<dbReference type="InterPro" id="IPR036396">
    <property type="entry name" value="Cyt_P450_sf"/>
</dbReference>
<sequence length="74" mass="8298">MFIPKGFLECDNNFKGNSFELITFGASKRIFPGLPLAHRAMHLMVESLVRNFEWKFVDELKPEVAIANAVAAAT</sequence>
<gene>
    <name evidence="2" type="ORF">KIW84_033768</name>
</gene>
<dbReference type="AlphaFoldDB" id="A0A9D4XZF9"/>
<dbReference type="Gramene" id="Psat03G0376800-T1">
    <property type="protein sequence ID" value="KAI5428899.1"/>
    <property type="gene ID" value="KIW84_033768"/>
</dbReference>
<organism evidence="2 3">
    <name type="scientific">Pisum sativum</name>
    <name type="common">Garden pea</name>
    <name type="synonym">Lathyrus oleraceus</name>
    <dbReference type="NCBI Taxonomy" id="3888"/>
    <lineage>
        <taxon>Eukaryota</taxon>
        <taxon>Viridiplantae</taxon>
        <taxon>Streptophyta</taxon>
        <taxon>Embryophyta</taxon>
        <taxon>Tracheophyta</taxon>
        <taxon>Spermatophyta</taxon>
        <taxon>Magnoliopsida</taxon>
        <taxon>eudicotyledons</taxon>
        <taxon>Gunneridae</taxon>
        <taxon>Pentapetalae</taxon>
        <taxon>rosids</taxon>
        <taxon>fabids</taxon>
        <taxon>Fabales</taxon>
        <taxon>Fabaceae</taxon>
        <taxon>Papilionoideae</taxon>
        <taxon>50 kb inversion clade</taxon>
        <taxon>NPAAA clade</taxon>
        <taxon>Hologalegina</taxon>
        <taxon>IRL clade</taxon>
        <taxon>Fabeae</taxon>
        <taxon>Lathyrus</taxon>
    </lineage>
</organism>
<dbReference type="PANTHER" id="PTHR47950">
    <property type="entry name" value="CYTOCHROME P450, FAMILY 76, SUBFAMILY C, POLYPEPTIDE 5-RELATED"/>
    <property type="match status" value="1"/>
</dbReference>
<dbReference type="Gene3D" id="1.10.630.10">
    <property type="entry name" value="Cytochrome P450"/>
    <property type="match status" value="1"/>
</dbReference>
<dbReference type="GO" id="GO:0020037">
    <property type="term" value="F:heme binding"/>
    <property type="evidence" value="ECO:0007669"/>
    <property type="project" value="InterPro"/>
</dbReference>
<keyword evidence="3" id="KW-1185">Reference proteome</keyword>
<evidence type="ECO:0000313" key="2">
    <source>
        <dbReference type="EMBL" id="KAI5428899.1"/>
    </source>
</evidence>
<name>A0A9D4XZF9_PEA</name>
<dbReference type="InterPro" id="IPR001128">
    <property type="entry name" value="Cyt_P450"/>
</dbReference>
<reference evidence="2 3" key="1">
    <citation type="journal article" date="2022" name="Nat. Genet.">
        <title>Improved pea reference genome and pan-genome highlight genomic features and evolutionary characteristics.</title>
        <authorList>
            <person name="Yang T."/>
            <person name="Liu R."/>
            <person name="Luo Y."/>
            <person name="Hu S."/>
            <person name="Wang D."/>
            <person name="Wang C."/>
            <person name="Pandey M.K."/>
            <person name="Ge S."/>
            <person name="Xu Q."/>
            <person name="Li N."/>
            <person name="Li G."/>
            <person name="Huang Y."/>
            <person name="Saxena R.K."/>
            <person name="Ji Y."/>
            <person name="Li M."/>
            <person name="Yan X."/>
            <person name="He Y."/>
            <person name="Liu Y."/>
            <person name="Wang X."/>
            <person name="Xiang C."/>
            <person name="Varshney R.K."/>
            <person name="Ding H."/>
            <person name="Gao S."/>
            <person name="Zong X."/>
        </authorList>
    </citation>
    <scope>NUCLEOTIDE SEQUENCE [LARGE SCALE GENOMIC DNA]</scope>
    <source>
        <strain evidence="2 3">cv. Zhongwan 6</strain>
    </source>
</reference>
<dbReference type="GO" id="GO:0016705">
    <property type="term" value="F:oxidoreductase activity, acting on paired donors, with incorporation or reduction of molecular oxygen"/>
    <property type="evidence" value="ECO:0007669"/>
    <property type="project" value="InterPro"/>
</dbReference>
<dbReference type="EMBL" id="JAMSHJ010000003">
    <property type="protein sequence ID" value="KAI5428899.1"/>
    <property type="molecule type" value="Genomic_DNA"/>
</dbReference>
<comment type="similarity">
    <text evidence="1">Belongs to the cytochrome P450 family.</text>
</comment>
<accession>A0A9D4XZF9</accession>
<evidence type="ECO:0000256" key="1">
    <source>
        <dbReference type="ARBA" id="ARBA00010617"/>
    </source>
</evidence>
<dbReference type="Proteomes" id="UP001058974">
    <property type="component" value="Chromosome 3"/>
</dbReference>
<dbReference type="SUPFAM" id="SSF48264">
    <property type="entry name" value="Cytochrome P450"/>
    <property type="match status" value="1"/>
</dbReference>
<protein>
    <submittedName>
        <fullName evidence="2">Uncharacterized protein</fullName>
    </submittedName>
</protein>
<dbReference type="PANTHER" id="PTHR47950:SF30">
    <property type="entry name" value="CYTOCHROME P450 FAMILY PROTEIN"/>
    <property type="match status" value="1"/>
</dbReference>
<evidence type="ECO:0000313" key="3">
    <source>
        <dbReference type="Proteomes" id="UP001058974"/>
    </source>
</evidence>
<dbReference type="GO" id="GO:0005506">
    <property type="term" value="F:iron ion binding"/>
    <property type="evidence" value="ECO:0007669"/>
    <property type="project" value="InterPro"/>
</dbReference>
<proteinExistence type="inferred from homology"/>
<dbReference type="Pfam" id="PF00067">
    <property type="entry name" value="p450"/>
    <property type="match status" value="1"/>
</dbReference>